<dbReference type="EMBL" id="JAEAOA010001244">
    <property type="protein sequence ID" value="KAK3607029.1"/>
    <property type="molecule type" value="Genomic_DNA"/>
</dbReference>
<reference evidence="2" key="3">
    <citation type="submission" date="2023-05" db="EMBL/GenBank/DDBJ databases">
        <authorList>
            <person name="Smith C.H."/>
        </authorList>
    </citation>
    <scope>NUCLEOTIDE SEQUENCE</scope>
    <source>
        <strain evidence="2">CHS0354</strain>
        <tissue evidence="2">Mantle</tissue>
    </source>
</reference>
<accession>A0AAE0TAZ3</accession>
<organism evidence="2 3">
    <name type="scientific">Potamilus streckersoni</name>
    <dbReference type="NCBI Taxonomy" id="2493646"/>
    <lineage>
        <taxon>Eukaryota</taxon>
        <taxon>Metazoa</taxon>
        <taxon>Spiralia</taxon>
        <taxon>Lophotrochozoa</taxon>
        <taxon>Mollusca</taxon>
        <taxon>Bivalvia</taxon>
        <taxon>Autobranchia</taxon>
        <taxon>Heteroconchia</taxon>
        <taxon>Palaeoheterodonta</taxon>
        <taxon>Unionida</taxon>
        <taxon>Unionoidea</taxon>
        <taxon>Unionidae</taxon>
        <taxon>Ambleminae</taxon>
        <taxon>Lampsilini</taxon>
        <taxon>Potamilus</taxon>
    </lineage>
</organism>
<name>A0AAE0TAZ3_9BIVA</name>
<protein>
    <recommendedName>
        <fullName evidence="1">Mitochondria-eating protein C-terminal domain-containing protein</fullName>
    </recommendedName>
</protein>
<reference evidence="2" key="2">
    <citation type="journal article" date="2021" name="Genome Biol. Evol.">
        <title>Developing a high-quality reference genome for a parasitic bivalve with doubly uniparental inheritance (Bivalvia: Unionida).</title>
        <authorList>
            <person name="Smith C.H."/>
        </authorList>
    </citation>
    <scope>NUCLEOTIDE SEQUENCE</scope>
    <source>
        <strain evidence="2">CHS0354</strain>
        <tissue evidence="2">Mantle</tissue>
    </source>
</reference>
<dbReference type="InterPro" id="IPR031981">
    <property type="entry name" value="MIEAP_C"/>
</dbReference>
<proteinExistence type="predicted"/>
<evidence type="ECO:0000313" key="2">
    <source>
        <dbReference type="EMBL" id="KAK3607029.1"/>
    </source>
</evidence>
<reference evidence="2" key="1">
    <citation type="journal article" date="2021" name="Genome Biol. Evol.">
        <title>A High-Quality Reference Genome for a Parasitic Bivalve with Doubly Uniparental Inheritance (Bivalvia: Unionida).</title>
        <authorList>
            <person name="Smith C.H."/>
        </authorList>
    </citation>
    <scope>NUCLEOTIDE SEQUENCE</scope>
    <source>
        <strain evidence="2">CHS0354</strain>
    </source>
</reference>
<evidence type="ECO:0000313" key="3">
    <source>
        <dbReference type="Proteomes" id="UP001195483"/>
    </source>
</evidence>
<dbReference type="Pfam" id="PF16026">
    <property type="entry name" value="MIEAP"/>
    <property type="match status" value="1"/>
</dbReference>
<dbReference type="Proteomes" id="UP001195483">
    <property type="component" value="Unassembled WGS sequence"/>
</dbReference>
<feature type="domain" description="Mitochondria-eating protein C-terminal" evidence="1">
    <location>
        <begin position="115"/>
        <end position="291"/>
    </location>
</feature>
<keyword evidence="3" id="KW-1185">Reference proteome</keyword>
<evidence type="ECO:0000259" key="1">
    <source>
        <dbReference type="Pfam" id="PF16026"/>
    </source>
</evidence>
<gene>
    <name evidence="2" type="ORF">CHS0354_020459</name>
</gene>
<sequence length="295" mass="35092">METDTILQRQLETCFTYFVNREWNKLDKYFMKRTLDVYNHKVENKEQSSLRNLTSFLQHCEKGRWTDATSLYSEASKEYETRVKTTQLMRRSKDASVRLMYNNPNISDLSDPNRPIKLAERFSELYSNEYTDAFEELSETNNPTEEHITFLLKIVTDAQKFCMNLRKQMIDDKMESAVLTTDNEVRRYDKLMHLREAAEKELHNVRENFMKPIRNTMRERTQKFATKCVEILWLMCIQHPPVHLEWVEKPGKKFKPDLYRGYTRSGDKVKFCVWPVVRLEKDGPILTKGIAQGCD</sequence>
<dbReference type="AlphaFoldDB" id="A0AAE0TAZ3"/>
<comment type="caution">
    <text evidence="2">The sequence shown here is derived from an EMBL/GenBank/DDBJ whole genome shotgun (WGS) entry which is preliminary data.</text>
</comment>